<proteinExistence type="predicted"/>
<organism evidence="1 2">
    <name type="scientific">Acaulospora colombiana</name>
    <dbReference type="NCBI Taxonomy" id="27376"/>
    <lineage>
        <taxon>Eukaryota</taxon>
        <taxon>Fungi</taxon>
        <taxon>Fungi incertae sedis</taxon>
        <taxon>Mucoromycota</taxon>
        <taxon>Glomeromycotina</taxon>
        <taxon>Glomeromycetes</taxon>
        <taxon>Diversisporales</taxon>
        <taxon>Acaulosporaceae</taxon>
        <taxon>Acaulospora</taxon>
    </lineage>
</organism>
<accession>A0ACA9K8Q4</accession>
<evidence type="ECO:0000313" key="1">
    <source>
        <dbReference type="EMBL" id="CAG8458879.1"/>
    </source>
</evidence>
<comment type="caution">
    <text evidence="1">The sequence shown here is derived from an EMBL/GenBank/DDBJ whole genome shotgun (WGS) entry which is preliminary data.</text>
</comment>
<dbReference type="Proteomes" id="UP000789525">
    <property type="component" value="Unassembled WGS sequence"/>
</dbReference>
<reference evidence="1" key="1">
    <citation type="submission" date="2021-06" db="EMBL/GenBank/DDBJ databases">
        <authorList>
            <person name="Kallberg Y."/>
            <person name="Tangrot J."/>
            <person name="Rosling A."/>
        </authorList>
    </citation>
    <scope>NUCLEOTIDE SEQUENCE</scope>
    <source>
        <strain evidence="1">CL356</strain>
    </source>
</reference>
<dbReference type="EMBL" id="CAJVPT010001217">
    <property type="protein sequence ID" value="CAG8458879.1"/>
    <property type="molecule type" value="Genomic_DNA"/>
</dbReference>
<gene>
    <name evidence="1" type="ORF">ACOLOM_LOCUS1085</name>
</gene>
<sequence length="53" mass="6074">MTSKHNSKQKKARIVLLLEEGYITREIAKRKKVSLATVSRTGKRKSETESLED</sequence>
<protein>
    <submittedName>
        <fullName evidence="1">4632_t:CDS:1</fullName>
    </submittedName>
</protein>
<keyword evidence="2" id="KW-1185">Reference proteome</keyword>
<evidence type="ECO:0000313" key="2">
    <source>
        <dbReference type="Proteomes" id="UP000789525"/>
    </source>
</evidence>
<name>A0ACA9K8Q4_9GLOM</name>